<keyword evidence="2" id="KW-0812">Transmembrane</keyword>
<evidence type="ECO:0000256" key="1">
    <source>
        <dbReference type="SAM" id="MobiDB-lite"/>
    </source>
</evidence>
<evidence type="ECO:0000313" key="3">
    <source>
        <dbReference type="EMBL" id="ANN20680.1"/>
    </source>
</evidence>
<evidence type="ECO:0000256" key="2">
    <source>
        <dbReference type="SAM" id="Phobius"/>
    </source>
</evidence>
<dbReference type="EMBL" id="CP016174">
    <property type="protein sequence ID" value="ANN20680.1"/>
    <property type="molecule type" value="Genomic_DNA"/>
</dbReference>
<feature type="region of interest" description="Disordered" evidence="1">
    <location>
        <begin position="176"/>
        <end position="201"/>
    </location>
</feature>
<dbReference type="Proteomes" id="UP000093695">
    <property type="component" value="Chromosome"/>
</dbReference>
<organism evidence="3 4">
    <name type="scientific">Amycolatopsis orientalis</name>
    <name type="common">Nocardia orientalis</name>
    <dbReference type="NCBI Taxonomy" id="31958"/>
    <lineage>
        <taxon>Bacteria</taxon>
        <taxon>Bacillati</taxon>
        <taxon>Actinomycetota</taxon>
        <taxon>Actinomycetes</taxon>
        <taxon>Pseudonocardiales</taxon>
        <taxon>Pseudonocardiaceae</taxon>
        <taxon>Amycolatopsis</taxon>
    </lineage>
</organism>
<proteinExistence type="predicted"/>
<reference evidence="3 4" key="1">
    <citation type="journal article" date="2015" name="Genome Announc.">
        <title>Draft Genome Sequence of Norvancomycin-Producing Strain Amycolatopsis orientalis CPCC200066.</title>
        <authorList>
            <person name="Lei X."/>
            <person name="Yuan F."/>
            <person name="Shi Y."/>
            <person name="Li X."/>
            <person name="Wang L."/>
            <person name="Hong B."/>
        </authorList>
    </citation>
    <scope>NUCLEOTIDE SEQUENCE [LARGE SCALE GENOMIC DNA]</scope>
    <source>
        <strain evidence="3 4">B-37</strain>
    </source>
</reference>
<feature type="region of interest" description="Disordered" evidence="1">
    <location>
        <begin position="1"/>
        <end position="68"/>
    </location>
</feature>
<dbReference type="eggNOG" id="ENOG5033MFY">
    <property type="taxonomic scope" value="Bacteria"/>
</dbReference>
<feature type="compositionally biased region" description="Pro residues" evidence="1">
    <location>
        <begin position="43"/>
        <end position="61"/>
    </location>
</feature>
<keyword evidence="2" id="KW-1133">Transmembrane helix</keyword>
<keyword evidence="4" id="KW-1185">Reference proteome</keyword>
<feature type="transmembrane region" description="Helical" evidence="2">
    <location>
        <begin position="74"/>
        <end position="96"/>
    </location>
</feature>
<name>A0A193C8N0_AMYOR</name>
<dbReference type="KEGG" id="aori:SD37_37225"/>
<keyword evidence="2" id="KW-0472">Membrane</keyword>
<protein>
    <recommendedName>
        <fullName evidence="5">DUF3558 domain-containing protein</fullName>
    </recommendedName>
</protein>
<feature type="compositionally biased region" description="Polar residues" evidence="1">
    <location>
        <begin position="184"/>
        <end position="199"/>
    </location>
</feature>
<dbReference type="AlphaFoldDB" id="A0A193C8N0"/>
<dbReference type="STRING" id="31958.SD37_37225"/>
<evidence type="ECO:0008006" key="5">
    <source>
        <dbReference type="Google" id="ProtNLM"/>
    </source>
</evidence>
<sequence length="270" mass="28000">MNQPPQGYGQGPGHGPPPGPGGRPGYGQQPGYGAPQPGGPGYGAPPGPGYGPPPGYSPPMPGYGQPPKKKKTGLIIGLIMGGVVLLGLGIPGGIFASEYYSSVGKPPVSQQPPAQCKVSPELLNKAITNSFQGFRENEIKALDIVTKQYGCSWVAPDGDNVHDRALQITVYRHEGPDAEKRAAESSTGSAAPSERQQQVPGIGQKAVLVSLDTDSAFSGAELRFIQGVYVGVITYKGWDKGFFTNSPIPPAESAEVAKSVGAEVAKNLPR</sequence>
<evidence type="ECO:0000313" key="4">
    <source>
        <dbReference type="Proteomes" id="UP000093695"/>
    </source>
</evidence>
<accession>A0A193C8N0</accession>
<gene>
    <name evidence="3" type="ORF">SD37_37225</name>
</gene>